<gene>
    <name evidence="1" type="ORF">DSO57_1000959</name>
</gene>
<dbReference type="EMBL" id="QTSX02000712">
    <property type="protein sequence ID" value="KAJ9086699.1"/>
    <property type="molecule type" value="Genomic_DNA"/>
</dbReference>
<organism evidence="1 2">
    <name type="scientific">Entomophthora muscae</name>
    <dbReference type="NCBI Taxonomy" id="34485"/>
    <lineage>
        <taxon>Eukaryota</taxon>
        <taxon>Fungi</taxon>
        <taxon>Fungi incertae sedis</taxon>
        <taxon>Zoopagomycota</taxon>
        <taxon>Entomophthoromycotina</taxon>
        <taxon>Entomophthoromycetes</taxon>
        <taxon>Entomophthorales</taxon>
        <taxon>Entomophthoraceae</taxon>
        <taxon>Entomophthora</taxon>
    </lineage>
</organism>
<dbReference type="Proteomes" id="UP001165960">
    <property type="component" value="Unassembled WGS sequence"/>
</dbReference>
<name>A0ACC2UIS8_9FUNG</name>
<sequence length="97" mass="11302">MGFCLYRTHTPVNLYPKAERYRRKMTCITLMDSIKEEDEENITELTQSAASQNWIAPAPSQNHDLVKQYDLKRIIFQFYSWAGLFIPQNGQDEEGGI</sequence>
<keyword evidence="2" id="KW-1185">Reference proteome</keyword>
<proteinExistence type="predicted"/>
<evidence type="ECO:0000313" key="2">
    <source>
        <dbReference type="Proteomes" id="UP001165960"/>
    </source>
</evidence>
<accession>A0ACC2UIS8</accession>
<protein>
    <submittedName>
        <fullName evidence="1">Uncharacterized protein</fullName>
    </submittedName>
</protein>
<evidence type="ECO:0000313" key="1">
    <source>
        <dbReference type="EMBL" id="KAJ9086699.1"/>
    </source>
</evidence>
<comment type="caution">
    <text evidence="1">The sequence shown here is derived from an EMBL/GenBank/DDBJ whole genome shotgun (WGS) entry which is preliminary data.</text>
</comment>
<reference evidence="1" key="1">
    <citation type="submission" date="2022-04" db="EMBL/GenBank/DDBJ databases">
        <title>Genome of the entomopathogenic fungus Entomophthora muscae.</title>
        <authorList>
            <person name="Elya C."/>
            <person name="Lovett B.R."/>
            <person name="Lee E."/>
            <person name="Macias A.M."/>
            <person name="Hajek A.E."/>
            <person name="De Bivort B.L."/>
            <person name="Kasson M.T."/>
            <person name="De Fine Licht H.H."/>
            <person name="Stajich J.E."/>
        </authorList>
    </citation>
    <scope>NUCLEOTIDE SEQUENCE</scope>
    <source>
        <strain evidence="1">Berkeley</strain>
    </source>
</reference>